<protein>
    <submittedName>
        <fullName evidence="1">Unannotated protein</fullName>
    </submittedName>
</protein>
<dbReference type="InterPro" id="IPR014710">
    <property type="entry name" value="RmlC-like_jellyroll"/>
</dbReference>
<dbReference type="SUPFAM" id="SSF51182">
    <property type="entry name" value="RmlC-like cupins"/>
    <property type="match status" value="1"/>
</dbReference>
<proteinExistence type="predicted"/>
<gene>
    <name evidence="1" type="ORF">UFOPK1726_01147</name>
</gene>
<dbReference type="Gene3D" id="2.60.120.10">
    <property type="entry name" value="Jelly Rolls"/>
    <property type="match status" value="1"/>
</dbReference>
<dbReference type="AlphaFoldDB" id="A0A6J6FCL1"/>
<dbReference type="InterPro" id="IPR011051">
    <property type="entry name" value="RmlC_Cupin_sf"/>
</dbReference>
<organism evidence="1">
    <name type="scientific">freshwater metagenome</name>
    <dbReference type="NCBI Taxonomy" id="449393"/>
    <lineage>
        <taxon>unclassified sequences</taxon>
        <taxon>metagenomes</taxon>
        <taxon>ecological metagenomes</taxon>
    </lineage>
</organism>
<dbReference type="EMBL" id="CAEZTT010000172">
    <property type="protein sequence ID" value="CAB4584634.1"/>
    <property type="molecule type" value="Genomic_DNA"/>
</dbReference>
<name>A0A6J6FCL1_9ZZZZ</name>
<accession>A0A6J6FCL1</accession>
<reference evidence="1" key="1">
    <citation type="submission" date="2020-05" db="EMBL/GenBank/DDBJ databases">
        <authorList>
            <person name="Chiriac C."/>
            <person name="Salcher M."/>
            <person name="Ghai R."/>
            <person name="Kavagutti S V."/>
        </authorList>
    </citation>
    <scope>NUCLEOTIDE SEQUENCE</scope>
</reference>
<evidence type="ECO:0000313" key="1">
    <source>
        <dbReference type="EMBL" id="CAB4584634.1"/>
    </source>
</evidence>
<sequence>MPKLITAPTAIEVPGGKEILEFVGAVNSGNADVSVAKMVAPPHWTEPFQTPAFDEITLVLRGKVQLEHDGGVTVIAAGQAIITKAGERIRYSTLDVETEYVAICLPAFSPDLVNREE</sequence>